<proteinExistence type="predicted"/>
<organism evidence="1 2">
    <name type="scientific">Collimonas pratensis</name>
    <dbReference type="NCBI Taxonomy" id="279113"/>
    <lineage>
        <taxon>Bacteria</taxon>
        <taxon>Pseudomonadati</taxon>
        <taxon>Pseudomonadota</taxon>
        <taxon>Betaproteobacteria</taxon>
        <taxon>Burkholderiales</taxon>
        <taxon>Oxalobacteraceae</taxon>
        <taxon>Collimonas</taxon>
    </lineage>
</organism>
<accession>A0A127Q1W4</accession>
<name>A0A127Q1W4_9BURK</name>
<evidence type="ECO:0000313" key="2">
    <source>
        <dbReference type="Proteomes" id="UP000074561"/>
    </source>
</evidence>
<dbReference type="EMBL" id="CP013234">
    <property type="protein sequence ID" value="AMP04068.1"/>
    <property type="molecule type" value="Genomic_DNA"/>
</dbReference>
<gene>
    <name evidence="1" type="ORF">CPter91_1695</name>
</gene>
<sequence length="37" mass="4372">MWAGCAIDAEDFFHFHLLAKVAKIVDVRIIEQERWGR</sequence>
<dbReference type="KEGG" id="cpra:CPter91_1695"/>
<dbReference type="AlphaFoldDB" id="A0A127Q1W4"/>
<protein>
    <submittedName>
        <fullName evidence="1">Uncharacterized protein</fullName>
    </submittedName>
</protein>
<reference evidence="1 2" key="1">
    <citation type="submission" date="2015-11" db="EMBL/GenBank/DDBJ databases">
        <title>Exploring the genomic traits of fungus-feeding bacterial genus Collimonas.</title>
        <authorList>
            <person name="Song C."/>
            <person name="Schmidt R."/>
            <person name="de Jager V."/>
            <person name="Krzyzanowska D."/>
            <person name="Jongedijk E."/>
            <person name="Cankar K."/>
            <person name="Beekwilder J."/>
            <person name="van Veen A."/>
            <person name="de Boer W."/>
            <person name="van Veen J.A."/>
            <person name="Garbeva P."/>
        </authorList>
    </citation>
    <scope>NUCLEOTIDE SEQUENCE [LARGE SCALE GENOMIC DNA]</scope>
    <source>
        <strain evidence="1 2">Ter91</strain>
    </source>
</reference>
<dbReference type="Proteomes" id="UP000074561">
    <property type="component" value="Chromosome"/>
</dbReference>
<evidence type="ECO:0000313" key="1">
    <source>
        <dbReference type="EMBL" id="AMP04068.1"/>
    </source>
</evidence>